<sequence>MKRAYNVIAAFFVGGLFLLPNISLGGGVPLLRSEDLAVYLMTLVLIFNIKRPLPLSKGLAAYLIYINLFAVWILACMLGNGRFFVLRDYFEYYKLFKYAVIIVFVCLLLKDQAPNGWEKLARPVFGLLLAFNILNYLNLFDFNKWVMPFYADSARLAGFGLDSLGRSAPKRLLGVMGNPNNNAILWSFFAAYFLSAKKNLWVVLFGLVSVTMVMLTGSKTAALALLAMLLVNWQMQKFSLKSAAILLTSGGIMLGAVALFNIGYISSLWRTDLASNMSFMNRLEIWDHLAEMIRRSPWIGYGPNKDYFYQNHLYSESEYFLMAWRYGLIGLAMYLGQVLIPVIHGWRYRSLPYPKMLILFSVIILLAAFSNNPLTDARFLSLYAMLCGLSYHQIREYSDGVLGQ</sequence>
<feature type="transmembrane region" description="Helical" evidence="5">
    <location>
        <begin position="243"/>
        <end position="265"/>
    </location>
</feature>
<dbReference type="GO" id="GO:0016020">
    <property type="term" value="C:membrane"/>
    <property type="evidence" value="ECO:0007669"/>
    <property type="project" value="UniProtKB-SubCell"/>
</dbReference>
<dbReference type="Proteomes" id="UP000177230">
    <property type="component" value="Unassembled WGS sequence"/>
</dbReference>
<dbReference type="PANTHER" id="PTHR37422:SF13">
    <property type="entry name" value="LIPOPOLYSACCHARIDE BIOSYNTHESIS PROTEIN PA4999-RELATED"/>
    <property type="match status" value="1"/>
</dbReference>
<evidence type="ECO:0000313" key="7">
    <source>
        <dbReference type="EMBL" id="OGF11151.1"/>
    </source>
</evidence>
<evidence type="ECO:0000256" key="3">
    <source>
        <dbReference type="ARBA" id="ARBA00022989"/>
    </source>
</evidence>
<feature type="transmembrane region" description="Helical" evidence="5">
    <location>
        <begin position="92"/>
        <end position="109"/>
    </location>
</feature>
<feature type="transmembrane region" description="Helical" evidence="5">
    <location>
        <begin position="356"/>
        <end position="374"/>
    </location>
</feature>
<dbReference type="AlphaFoldDB" id="A0A1F5RAU9"/>
<keyword evidence="4 5" id="KW-0472">Membrane</keyword>
<protein>
    <recommendedName>
        <fullName evidence="6">O-antigen ligase-related domain-containing protein</fullName>
    </recommendedName>
</protein>
<feature type="transmembrane region" description="Helical" evidence="5">
    <location>
        <begin position="200"/>
        <end position="231"/>
    </location>
</feature>
<evidence type="ECO:0000256" key="4">
    <source>
        <dbReference type="ARBA" id="ARBA00023136"/>
    </source>
</evidence>
<organism evidence="7 8">
    <name type="scientific">Candidatus Edwardsbacteria bacterium GWF2_54_11</name>
    <dbReference type="NCBI Taxonomy" id="1817851"/>
    <lineage>
        <taxon>Bacteria</taxon>
        <taxon>Candidatus Edwardsiibacteriota</taxon>
    </lineage>
</organism>
<name>A0A1F5RAU9_9BACT</name>
<dbReference type="PANTHER" id="PTHR37422">
    <property type="entry name" value="TEICHURONIC ACID BIOSYNTHESIS PROTEIN TUAE"/>
    <property type="match status" value="1"/>
</dbReference>
<evidence type="ECO:0000256" key="1">
    <source>
        <dbReference type="ARBA" id="ARBA00004141"/>
    </source>
</evidence>
<feature type="transmembrane region" description="Helical" evidence="5">
    <location>
        <begin position="323"/>
        <end position="344"/>
    </location>
</feature>
<keyword evidence="2 5" id="KW-0812">Transmembrane</keyword>
<feature type="transmembrane region" description="Helical" evidence="5">
    <location>
        <begin position="121"/>
        <end position="140"/>
    </location>
</feature>
<dbReference type="InterPro" id="IPR007016">
    <property type="entry name" value="O-antigen_ligase-rel_domated"/>
</dbReference>
<proteinExistence type="predicted"/>
<reference evidence="7 8" key="1">
    <citation type="journal article" date="2016" name="Nat. Commun.">
        <title>Thousands of microbial genomes shed light on interconnected biogeochemical processes in an aquifer system.</title>
        <authorList>
            <person name="Anantharaman K."/>
            <person name="Brown C.T."/>
            <person name="Hug L.A."/>
            <person name="Sharon I."/>
            <person name="Castelle C.J."/>
            <person name="Probst A.J."/>
            <person name="Thomas B.C."/>
            <person name="Singh A."/>
            <person name="Wilkins M.J."/>
            <person name="Karaoz U."/>
            <person name="Brodie E.L."/>
            <person name="Williams K.H."/>
            <person name="Hubbard S.S."/>
            <person name="Banfield J.F."/>
        </authorList>
    </citation>
    <scope>NUCLEOTIDE SEQUENCE [LARGE SCALE GENOMIC DNA]</scope>
</reference>
<accession>A0A1F5RAU9</accession>
<feature type="transmembrane region" description="Helical" evidence="5">
    <location>
        <begin position="60"/>
        <end position="80"/>
    </location>
</feature>
<gene>
    <name evidence="7" type="ORF">A2024_07750</name>
</gene>
<evidence type="ECO:0000313" key="8">
    <source>
        <dbReference type="Proteomes" id="UP000177230"/>
    </source>
</evidence>
<comment type="caution">
    <text evidence="7">The sequence shown here is derived from an EMBL/GenBank/DDBJ whole genome shotgun (WGS) entry which is preliminary data.</text>
</comment>
<dbReference type="EMBL" id="MFFM01000037">
    <property type="protein sequence ID" value="OGF11151.1"/>
    <property type="molecule type" value="Genomic_DNA"/>
</dbReference>
<dbReference type="Pfam" id="PF04932">
    <property type="entry name" value="Wzy_C"/>
    <property type="match status" value="1"/>
</dbReference>
<keyword evidence="3 5" id="KW-1133">Transmembrane helix</keyword>
<evidence type="ECO:0000256" key="2">
    <source>
        <dbReference type="ARBA" id="ARBA00022692"/>
    </source>
</evidence>
<evidence type="ECO:0000256" key="5">
    <source>
        <dbReference type="SAM" id="Phobius"/>
    </source>
</evidence>
<evidence type="ECO:0000259" key="6">
    <source>
        <dbReference type="Pfam" id="PF04932"/>
    </source>
</evidence>
<dbReference type="InterPro" id="IPR051533">
    <property type="entry name" value="WaaL-like"/>
</dbReference>
<feature type="domain" description="O-antigen ligase-related" evidence="6">
    <location>
        <begin position="207"/>
        <end position="335"/>
    </location>
</feature>
<comment type="subcellular location">
    <subcellularLocation>
        <location evidence="1">Membrane</location>
        <topology evidence="1">Multi-pass membrane protein</topology>
    </subcellularLocation>
</comment>